<dbReference type="EMBL" id="VRSW01000001">
    <property type="protein sequence ID" value="TXK05449.1"/>
    <property type="molecule type" value="Genomic_DNA"/>
</dbReference>
<dbReference type="RefSeq" id="WP_147824260.1">
    <property type="nucleotide sequence ID" value="NZ_BAAARG010000001.1"/>
</dbReference>
<reference evidence="3 4" key="1">
    <citation type="submission" date="2019-08" db="EMBL/GenBank/DDBJ databases">
        <authorList>
            <person name="Dong K."/>
        </authorList>
    </citation>
    <scope>NUCLEOTIDE SEQUENCE [LARGE SCALE GENOMIC DNA]</scope>
    <source>
        <strain evidence="3 4">M4-8</strain>
    </source>
</reference>
<sequence>MTNHTDHNETLQTPRRGRATAVAFTVIGLVIAGAGTTAAAASAARFNDKQSDVLTADVAGISQLDLESAVASLRVVFADTDVATLDVQSTRPSGISDWSLQVTGDTLTLDHAGSWWSGGSFFGVYGEETLTLTLPRELNGRLQLELDNSAGDAVIEGDFVSVEASVSAGDLQLTGAVTDLDLSLGAGSAQLYVADVDTLDVEVSAGSVRGAVTGSAPTSTTIEVSAGDVNLEMPDETYRVNRDVSFGDVSVDLATDSAATRTITIEASAGDVTLRRGE</sequence>
<name>A0A5C8HQ21_9MICO</name>
<keyword evidence="4" id="KW-1185">Reference proteome</keyword>
<dbReference type="Proteomes" id="UP000321196">
    <property type="component" value="Unassembled WGS sequence"/>
</dbReference>
<protein>
    <submittedName>
        <fullName evidence="3">DUF4097 domain-containing protein</fullName>
    </submittedName>
</protein>
<evidence type="ECO:0000313" key="3">
    <source>
        <dbReference type="EMBL" id="TXK05449.1"/>
    </source>
</evidence>
<comment type="caution">
    <text evidence="3">The sequence shown here is derived from an EMBL/GenBank/DDBJ whole genome shotgun (WGS) entry which is preliminary data.</text>
</comment>
<accession>A0A5C8HQ21</accession>
<keyword evidence="1" id="KW-1133">Transmembrane helix</keyword>
<dbReference type="Pfam" id="PF13349">
    <property type="entry name" value="DUF4097"/>
    <property type="match status" value="1"/>
</dbReference>
<dbReference type="OrthoDB" id="4941235at2"/>
<organism evidence="3 4">
    <name type="scientific">Microbacterium mitrae</name>
    <dbReference type="NCBI Taxonomy" id="664640"/>
    <lineage>
        <taxon>Bacteria</taxon>
        <taxon>Bacillati</taxon>
        <taxon>Actinomycetota</taxon>
        <taxon>Actinomycetes</taxon>
        <taxon>Micrococcales</taxon>
        <taxon>Microbacteriaceae</taxon>
        <taxon>Microbacterium</taxon>
    </lineage>
</organism>
<feature type="transmembrane region" description="Helical" evidence="1">
    <location>
        <begin position="21"/>
        <end position="41"/>
    </location>
</feature>
<evidence type="ECO:0000256" key="1">
    <source>
        <dbReference type="SAM" id="Phobius"/>
    </source>
</evidence>
<evidence type="ECO:0000259" key="2">
    <source>
        <dbReference type="Pfam" id="PF13349"/>
    </source>
</evidence>
<evidence type="ECO:0000313" key="4">
    <source>
        <dbReference type="Proteomes" id="UP000321196"/>
    </source>
</evidence>
<gene>
    <name evidence="3" type="ORF">FVP60_00095</name>
</gene>
<feature type="domain" description="DUF4097" evidence="2">
    <location>
        <begin position="62"/>
        <end position="275"/>
    </location>
</feature>
<proteinExistence type="predicted"/>
<keyword evidence="1" id="KW-0812">Transmembrane</keyword>
<dbReference type="InterPro" id="IPR025164">
    <property type="entry name" value="Toastrack_DUF4097"/>
</dbReference>
<dbReference type="AlphaFoldDB" id="A0A5C8HQ21"/>
<keyword evidence="1" id="KW-0472">Membrane</keyword>